<keyword evidence="3" id="KW-0472">Membrane</keyword>
<dbReference type="STRING" id="1802280.A3B37_01955"/>
<evidence type="ECO:0000313" key="6">
    <source>
        <dbReference type="Proteomes" id="UP000176705"/>
    </source>
</evidence>
<accession>A0A1G2LCT1</accession>
<dbReference type="SUPFAM" id="SSF50939">
    <property type="entry name" value="Sialidases"/>
    <property type="match status" value="2"/>
</dbReference>
<dbReference type="Pfam" id="PF10342">
    <property type="entry name" value="Kre9_KNH"/>
    <property type="match status" value="1"/>
</dbReference>
<sequence>MDRHEKTLVFAFALVTATVWAVAFNLFFIAVSPGRQGESLLGALSQSVAIAPDSGGKAEKNPTPPSTPSKSSAKPATTPQPGASVQPKGGGAASTSVVPPASAEPVTPATSSELANAKPPPVAALQSGKVAEVGGQDVIIATTVPAEAQQPVAGGDAGRGITPHVIEASRVLPPKITALSPERGPVGTTIVVSGRGFSKTGNKIFVRGNIIVSDLSSADGTSLSFALPSDIACGVGEACPIKVITSNGISNAVPFKITEAGAALPPTISQEVCGASAPRPSGYITYDSCADLNPVMLRRHSGDLVVLFHSLGVAASLPRVSISHDNGLTWSLPQPTNKIEQNYPGQQYAITEDSGGILFLATNANADNKSGVFVLTSRDGLTWEKKSYVTPNGQADSILLAKDGYYYVGYWNYVYSTNPEIEGAVIGRTVFLTRSKDLVTWEEPINFADVLGGNVDLRDSALLQTPDGTLWFAADHQVRKTAERKGTVIMKSLDGKNWTQSGFVEGIRQNSGSERLVQIGGKLAIFGRGAADAGLYYSFLQDNGAWSAPQKVLDTFATGADPEELADGTIGITYDYIVNSPILAGSTQYDIRFANLGKLDLGVAAVLSPPPPSTATTTPPAPMLPTPCDTSWSRPAGYITYDTCSDQEPAVIRRANGDLVTIFNSGGNNLAVSRGAVSRDNGATWSVPQFAVNAWDDLSITEGPNGELVLLSWATTGGGIGLETHTSTDGLTWGNTRKVTPAEINNSVGDIIWAKDGYYYAAYHSSSFLSGSARVQDTLITRSKDLSVWEAPVNVTNGTVYSNDASLLQTSDGTFWLAYNLIYSPGGTEIMKSADGKTWTRAANVPNIGGNHGAVNLIEYNGKPVVFGRLGYSTYYSYRLDTGAWSQPQKILDNTPFGGEAVVLADGTVGIVHTYIANLTTDPYGQRDIRFANIGAIAVGTATTTTAAACPPTVSLKADTLSVAAGQPFNLNVSGASCVGLAGVWWFGTSTAVTGANVVSSYPATPTSSSWFTTPVTNPTKLDRAFGSPLFSAAQAVKEYTFSSTVTISTPGAYTFGANSRDVLYPVAGEPHQASEGAGMASVNVTVVQAVSLPPVPTSSVNVLSPNGGETWMQQTKPLIKWSASNVVGKTVTVNLLKGGAFYRTIAALAPQSTETGSFSYAWAVSTDVPQGSDYQIEIVNAGDANVRDVSDGTFTIVPMPDVITIRGRVIDYFTRQPVANTSIRSFRTTNGTSVVTGPDGTFAAFASTAPITATSSQAWYTQRSCYLSLGNGFSVIRPPLSGYYTNLGPQPENSLWVSVNPFDAIRAEKYFAVLGPEVDIGDHVIWPVADTFYFHSDVALKYMVEYPEEGRGAGYGLLTTSGASSGLIPLGYNVRVRLTDASNQTFYSPYTKLPLSHGCNPIALKYSGGQFSWEPLAFSVTTPNGGESWPAGITQTITWKASGLSFGALANIQLRDGLNPATWFATLSTTTPASSNSFNWSIPATQRPGSYRIWIQPTGGSGVLYFNHIQALTDLSDAPFNVTAP</sequence>
<dbReference type="InterPro" id="IPR018466">
    <property type="entry name" value="Kre9/Knh1-like_N"/>
</dbReference>
<dbReference type="Gene3D" id="2.120.10.10">
    <property type="match status" value="3"/>
</dbReference>
<reference evidence="5 6" key="1">
    <citation type="journal article" date="2016" name="Nat. Commun.">
        <title>Thousands of microbial genomes shed light on interconnected biogeochemical processes in an aquifer system.</title>
        <authorList>
            <person name="Anantharaman K."/>
            <person name="Brown C.T."/>
            <person name="Hug L.A."/>
            <person name="Sharon I."/>
            <person name="Castelle C.J."/>
            <person name="Probst A.J."/>
            <person name="Thomas B.C."/>
            <person name="Singh A."/>
            <person name="Wilkins M.J."/>
            <person name="Karaoz U."/>
            <person name="Brodie E.L."/>
            <person name="Williams K.H."/>
            <person name="Hubbard S.S."/>
            <person name="Banfield J.F."/>
        </authorList>
    </citation>
    <scope>NUCLEOTIDE SEQUENCE [LARGE SCALE GENOMIC DNA]</scope>
</reference>
<name>A0A1G2LCT1_9BACT</name>
<dbReference type="Gene3D" id="2.60.40.10">
    <property type="entry name" value="Immunoglobulins"/>
    <property type="match status" value="1"/>
</dbReference>
<dbReference type="InterPro" id="IPR013783">
    <property type="entry name" value="Ig-like_fold"/>
</dbReference>
<dbReference type="Proteomes" id="UP000176705">
    <property type="component" value="Unassembled WGS sequence"/>
</dbReference>
<keyword evidence="1" id="KW-0732">Signal</keyword>
<evidence type="ECO:0000256" key="2">
    <source>
        <dbReference type="SAM" id="MobiDB-lite"/>
    </source>
</evidence>
<keyword evidence="3" id="KW-1133">Transmembrane helix</keyword>
<evidence type="ECO:0000313" key="5">
    <source>
        <dbReference type="EMBL" id="OHA09446.1"/>
    </source>
</evidence>
<evidence type="ECO:0000256" key="3">
    <source>
        <dbReference type="SAM" id="Phobius"/>
    </source>
</evidence>
<dbReference type="EMBL" id="MHQS01000002">
    <property type="protein sequence ID" value="OHA09446.1"/>
    <property type="molecule type" value="Genomic_DNA"/>
</dbReference>
<evidence type="ECO:0000259" key="4">
    <source>
        <dbReference type="Pfam" id="PF10342"/>
    </source>
</evidence>
<dbReference type="CDD" id="cd15482">
    <property type="entry name" value="Sialidase_non-viral"/>
    <property type="match status" value="2"/>
</dbReference>
<comment type="caution">
    <text evidence="5">The sequence shown here is derived from an EMBL/GenBank/DDBJ whole genome shotgun (WGS) entry which is preliminary data.</text>
</comment>
<organism evidence="5 6">
    <name type="scientific">Candidatus Sungbacteria bacterium RIFCSPLOWO2_01_FULL_59_16</name>
    <dbReference type="NCBI Taxonomy" id="1802280"/>
    <lineage>
        <taxon>Bacteria</taxon>
        <taxon>Candidatus Sungiibacteriota</taxon>
    </lineage>
</organism>
<gene>
    <name evidence="5" type="ORF">A3B37_01955</name>
</gene>
<protein>
    <recommendedName>
        <fullName evidence="4">Yeast cell wall synthesis Kre9/Knh1-like N-terminal domain-containing protein</fullName>
    </recommendedName>
</protein>
<feature type="compositionally biased region" description="Low complexity" evidence="2">
    <location>
        <begin position="68"/>
        <end position="79"/>
    </location>
</feature>
<dbReference type="SUPFAM" id="SSF81296">
    <property type="entry name" value="E set domains"/>
    <property type="match status" value="1"/>
</dbReference>
<feature type="domain" description="Yeast cell wall synthesis Kre9/Knh1-like N-terminal" evidence="4">
    <location>
        <begin position="1105"/>
        <end position="1189"/>
    </location>
</feature>
<proteinExistence type="predicted"/>
<keyword evidence="3" id="KW-0812">Transmembrane</keyword>
<dbReference type="InterPro" id="IPR036278">
    <property type="entry name" value="Sialidase_sf"/>
</dbReference>
<dbReference type="InterPro" id="IPR014756">
    <property type="entry name" value="Ig_E-set"/>
</dbReference>
<evidence type="ECO:0000256" key="1">
    <source>
        <dbReference type="ARBA" id="ARBA00022729"/>
    </source>
</evidence>
<feature type="compositionally biased region" description="Low complexity" evidence="2">
    <location>
        <begin position="93"/>
        <end position="112"/>
    </location>
</feature>
<feature type="region of interest" description="Disordered" evidence="2">
    <location>
        <begin position="52"/>
        <end position="120"/>
    </location>
</feature>
<feature type="transmembrane region" description="Helical" evidence="3">
    <location>
        <begin position="7"/>
        <end position="31"/>
    </location>
</feature>